<dbReference type="STRING" id="575540.Isop_1617"/>
<dbReference type="InterPro" id="IPR011464">
    <property type="entry name" value="DUF1570"/>
</dbReference>
<dbReference type="KEGG" id="ipa:Isop_1617"/>
<dbReference type="Pfam" id="PF07607">
    <property type="entry name" value="DUF1570"/>
    <property type="match status" value="1"/>
</dbReference>
<sequence>MVRGTPNLTCARPSRIAGGRQIGRAWMGVLLGGIVTTLTAACRAHAEDVVFTEGGRLRIEARWRDPQRGWLELQGPPRGAPGSIEAKVSGRLVAEVREVATPDQLLERVRPRADESDAGLWYEWAWRSLTAGRPDWAGEGLTQTLRIDPDHPPAVRIARTLETWFQEESQPTDETVVDTLAAVLGPLSSGSQRLERLEGQRFVVLHPAGWHAEARRRLDLLDRVGATFLGVWAGWDLKVTIPTRKAVHLILPDAAAYRRALETLGASRFIGSQGYYDPRRRVAFTHAAGGAKVGETPEGRRDGSETFGGDSIVVNDATRLRRLLAEIERRRVVDSAAAHETIHQLVDLTGFEPSPGLFPQWFHEGLAMLFETVEDGRWSGVGAIPAARAAIWRAWDASPADIAPFAGLLRDEGFEKSDAHALIRYAQAWSLVDYLWLERPADLRDFIDLTRSQRPASQTERYDLWRTMFDAETLPHFETRWRQATRQRLGRLESHRP</sequence>
<dbReference type="HOGENOM" id="CLU_548334_0_0_0"/>
<reference key="1">
    <citation type="submission" date="2010-11" db="EMBL/GenBank/DDBJ databases">
        <title>The complete sequence of chromosome of Isophaera pallida ATCC 43644.</title>
        <authorList>
            <consortium name="US DOE Joint Genome Institute (JGI-PGF)"/>
            <person name="Lucas S."/>
            <person name="Copeland A."/>
            <person name="Lapidus A."/>
            <person name="Bruce D."/>
            <person name="Goodwin L."/>
            <person name="Pitluck S."/>
            <person name="Kyrpides N."/>
            <person name="Mavromatis K."/>
            <person name="Pagani I."/>
            <person name="Ivanova N."/>
            <person name="Saunders E."/>
            <person name="Brettin T."/>
            <person name="Detter J.C."/>
            <person name="Han C."/>
            <person name="Tapia R."/>
            <person name="Land M."/>
            <person name="Hauser L."/>
            <person name="Markowitz V."/>
            <person name="Cheng J.-F."/>
            <person name="Hugenholtz P."/>
            <person name="Woyke T."/>
            <person name="Wu D."/>
            <person name="Eisen J.A."/>
        </authorList>
    </citation>
    <scope>NUCLEOTIDE SEQUENCE</scope>
    <source>
        <strain>ATCC 43644</strain>
    </source>
</reference>
<reference evidence="2 3" key="2">
    <citation type="journal article" date="2011" name="Stand. Genomic Sci.">
        <title>Complete genome sequence of Isosphaera pallida type strain (IS1B).</title>
        <authorList>
            <consortium name="US DOE Joint Genome Institute (JGI-PGF)"/>
            <person name="Goker M."/>
            <person name="Cleland D."/>
            <person name="Saunders E."/>
            <person name="Lapidus A."/>
            <person name="Nolan M."/>
            <person name="Lucas S."/>
            <person name="Hammon N."/>
            <person name="Deshpande S."/>
            <person name="Cheng J.F."/>
            <person name="Tapia R."/>
            <person name="Han C."/>
            <person name="Goodwin L."/>
            <person name="Pitluck S."/>
            <person name="Liolios K."/>
            <person name="Pagani I."/>
            <person name="Ivanova N."/>
            <person name="Mavromatis K."/>
            <person name="Pati A."/>
            <person name="Chen A."/>
            <person name="Palaniappan K."/>
            <person name="Land M."/>
            <person name="Hauser L."/>
            <person name="Chang Y.J."/>
            <person name="Jeffries C.D."/>
            <person name="Detter J.C."/>
            <person name="Beck B."/>
            <person name="Woyke T."/>
            <person name="Bristow J."/>
            <person name="Eisen J.A."/>
            <person name="Markowitz V."/>
            <person name="Hugenholtz P."/>
            <person name="Kyrpides N.C."/>
            <person name="Klenk H.P."/>
        </authorList>
    </citation>
    <scope>NUCLEOTIDE SEQUENCE [LARGE SCALE GENOMIC DNA]</scope>
    <source>
        <strain evidence="3">ATCC 43644 / DSM 9630 / IS1B</strain>
    </source>
</reference>
<protein>
    <recommendedName>
        <fullName evidence="1">DUF1570 domain-containing protein</fullName>
    </recommendedName>
</protein>
<organism evidence="2 3">
    <name type="scientific">Isosphaera pallida (strain ATCC 43644 / DSM 9630 / IS1B)</name>
    <dbReference type="NCBI Taxonomy" id="575540"/>
    <lineage>
        <taxon>Bacteria</taxon>
        <taxon>Pseudomonadati</taxon>
        <taxon>Planctomycetota</taxon>
        <taxon>Planctomycetia</taxon>
        <taxon>Isosphaerales</taxon>
        <taxon>Isosphaeraceae</taxon>
        <taxon>Isosphaera</taxon>
    </lineage>
</organism>
<dbReference type="InParanoid" id="E8QZR5"/>
<dbReference type="AlphaFoldDB" id="E8QZR5"/>
<evidence type="ECO:0000313" key="2">
    <source>
        <dbReference type="EMBL" id="ADV62201.1"/>
    </source>
</evidence>
<feature type="domain" description="DUF1570" evidence="1">
    <location>
        <begin position="337"/>
        <end position="455"/>
    </location>
</feature>
<evidence type="ECO:0000313" key="3">
    <source>
        <dbReference type="Proteomes" id="UP000008631"/>
    </source>
</evidence>
<keyword evidence="3" id="KW-1185">Reference proteome</keyword>
<evidence type="ECO:0000259" key="1">
    <source>
        <dbReference type="Pfam" id="PF07607"/>
    </source>
</evidence>
<accession>E8QZR5</accession>
<name>E8QZR5_ISOPI</name>
<dbReference type="Proteomes" id="UP000008631">
    <property type="component" value="Chromosome"/>
</dbReference>
<gene>
    <name evidence="2" type="ordered locus">Isop_1617</name>
</gene>
<dbReference type="EMBL" id="CP002353">
    <property type="protein sequence ID" value="ADV62201.1"/>
    <property type="molecule type" value="Genomic_DNA"/>
</dbReference>
<proteinExistence type="predicted"/>